<evidence type="ECO:0000313" key="2">
    <source>
        <dbReference type="EMBL" id="OBV10801.1"/>
    </source>
</evidence>
<gene>
    <name evidence="2" type="ORF">I603_2014</name>
</gene>
<dbReference type="RefSeq" id="WP_068864585.1">
    <property type="nucleotide sequence ID" value="NZ_LZYB01000004.1"/>
</dbReference>
<reference evidence="2 3" key="1">
    <citation type="submission" date="2016-06" db="EMBL/GenBank/DDBJ databases">
        <title>Genome sequence of Porphyrobacter dokdonensis DSW-74.</title>
        <authorList>
            <person name="Kim J.F."/>
            <person name="Song J.Y."/>
        </authorList>
    </citation>
    <scope>NUCLEOTIDE SEQUENCE [LARGE SCALE GENOMIC DNA]</scope>
    <source>
        <strain evidence="2 3">DSW-74</strain>
    </source>
</reference>
<proteinExistence type="predicted"/>
<comment type="caution">
    <text evidence="2">The sequence shown here is derived from an EMBL/GenBank/DDBJ whole genome shotgun (WGS) entry which is preliminary data.</text>
</comment>
<feature type="chain" id="PRO_5008509944" evidence="1">
    <location>
        <begin position="29"/>
        <end position="203"/>
    </location>
</feature>
<dbReference type="PATRIC" id="fig|1300349.4.peg.2006"/>
<keyword evidence="1" id="KW-0732">Signal</keyword>
<dbReference type="AlphaFoldDB" id="A0A1A7BGE0"/>
<accession>A0A1A7BGE0</accession>
<feature type="signal peptide" evidence="1">
    <location>
        <begin position="1"/>
        <end position="28"/>
    </location>
</feature>
<name>A0A1A7BGE0_9SPHN</name>
<protein>
    <submittedName>
        <fullName evidence="2">Twin-arginine translocation pathway signal protein</fullName>
    </submittedName>
</protein>
<sequence length="203" mass="22111">MASRAGLASMKMVAALLLAATVGVPAGAQTAPGAAPAGSWIAADFAVPALVEGPGFKLVPLGPALVDVDYQAYMSSIAHLQQTFTRSTSWPREGITAEEAMLDMQTEQGRFERRESFAYAVLTPDGSRERGCVYVYPSKVGGHDAEVRLWVTQAEYDAGFDAELYTWTQQWIARDWPFRNVAYPGRAIAWDKWDAMVMAARGD</sequence>
<organism evidence="2 3">
    <name type="scientific">Erythrobacter dokdonensis DSW-74</name>
    <dbReference type="NCBI Taxonomy" id="1300349"/>
    <lineage>
        <taxon>Bacteria</taxon>
        <taxon>Pseudomonadati</taxon>
        <taxon>Pseudomonadota</taxon>
        <taxon>Alphaproteobacteria</taxon>
        <taxon>Sphingomonadales</taxon>
        <taxon>Erythrobacteraceae</taxon>
        <taxon>Erythrobacter/Porphyrobacter group</taxon>
        <taxon>Erythrobacter</taxon>
    </lineage>
</organism>
<evidence type="ECO:0000256" key="1">
    <source>
        <dbReference type="SAM" id="SignalP"/>
    </source>
</evidence>
<keyword evidence="3" id="KW-1185">Reference proteome</keyword>
<dbReference type="STRING" id="1300349.I603_2014"/>
<dbReference type="Proteomes" id="UP000092484">
    <property type="component" value="Unassembled WGS sequence"/>
</dbReference>
<evidence type="ECO:0000313" key="3">
    <source>
        <dbReference type="Proteomes" id="UP000092484"/>
    </source>
</evidence>
<dbReference type="EMBL" id="LZYB01000004">
    <property type="protein sequence ID" value="OBV10801.1"/>
    <property type="molecule type" value="Genomic_DNA"/>
</dbReference>